<sequence>MAAKTFLRQECAMGIVPVEILSGDAGPLFRMTQGVPVYREAGLSRETIARMLGCAETDLAETPPQVVSTGVHRLIVELARFETISALEPDQA</sequence>
<protein>
    <submittedName>
        <fullName evidence="1">PhzF family phenazine biosynthesis protein</fullName>
    </submittedName>
</protein>
<dbReference type="RefSeq" id="WP_354463009.1">
    <property type="nucleotide sequence ID" value="NZ_JBEWSZ010000002.1"/>
</dbReference>
<accession>A0ABV2DLL7</accession>
<dbReference type="EMBL" id="JBEWSZ010000002">
    <property type="protein sequence ID" value="MET2830935.1"/>
    <property type="molecule type" value="Genomic_DNA"/>
</dbReference>
<dbReference type="InterPro" id="IPR003719">
    <property type="entry name" value="Phenazine_PhzF-like"/>
</dbReference>
<dbReference type="Pfam" id="PF02567">
    <property type="entry name" value="PhzC-PhzF"/>
    <property type="match status" value="1"/>
</dbReference>
<gene>
    <name evidence="1" type="ORF">ABVQ20_28510</name>
</gene>
<name>A0ABV2DLL7_9HYPH</name>
<proteinExistence type="predicted"/>
<evidence type="ECO:0000313" key="2">
    <source>
        <dbReference type="Proteomes" id="UP001548832"/>
    </source>
</evidence>
<comment type="caution">
    <text evidence="1">The sequence shown here is derived from an EMBL/GenBank/DDBJ whole genome shotgun (WGS) entry which is preliminary data.</text>
</comment>
<dbReference type="Proteomes" id="UP001548832">
    <property type="component" value="Unassembled WGS sequence"/>
</dbReference>
<dbReference type="SUPFAM" id="SSF54506">
    <property type="entry name" value="Diaminopimelate epimerase-like"/>
    <property type="match status" value="1"/>
</dbReference>
<organism evidence="1 2">
    <name type="scientific">Mesorhizobium shangrilense</name>
    <dbReference type="NCBI Taxonomy" id="460060"/>
    <lineage>
        <taxon>Bacteria</taxon>
        <taxon>Pseudomonadati</taxon>
        <taxon>Pseudomonadota</taxon>
        <taxon>Alphaproteobacteria</taxon>
        <taxon>Hyphomicrobiales</taxon>
        <taxon>Phyllobacteriaceae</taxon>
        <taxon>Mesorhizobium</taxon>
    </lineage>
</organism>
<dbReference type="Gene3D" id="3.10.310.10">
    <property type="entry name" value="Diaminopimelate Epimerase, Chain A, domain 1"/>
    <property type="match status" value="2"/>
</dbReference>
<reference evidence="1 2" key="1">
    <citation type="submission" date="2024-06" db="EMBL/GenBank/DDBJ databases">
        <authorList>
            <person name="Kim D.-U."/>
        </authorList>
    </citation>
    <scope>NUCLEOTIDE SEQUENCE [LARGE SCALE GENOMIC DNA]</scope>
    <source>
        <strain evidence="1 2">KACC15460</strain>
    </source>
</reference>
<keyword evidence="2" id="KW-1185">Reference proteome</keyword>
<evidence type="ECO:0000313" key="1">
    <source>
        <dbReference type="EMBL" id="MET2830935.1"/>
    </source>
</evidence>